<dbReference type="EMBL" id="BMJC01000009">
    <property type="protein sequence ID" value="GGB25412.1"/>
    <property type="molecule type" value="Genomic_DNA"/>
</dbReference>
<sequence length="112" mass="12665">MQKASFRDAALIKKGQRYRINSFDLGFIDITPTDILVEVTDIHYDGNEVQLTPVALPRQDLLDPSGQAAGEIAEWFREIYPSRTKSNCLFRNAAAFEQFIDLRIAVLEESSS</sequence>
<organism evidence="1 2">
    <name type="scientific">Puia dinghuensis</name>
    <dbReference type="NCBI Taxonomy" id="1792502"/>
    <lineage>
        <taxon>Bacteria</taxon>
        <taxon>Pseudomonadati</taxon>
        <taxon>Bacteroidota</taxon>
        <taxon>Chitinophagia</taxon>
        <taxon>Chitinophagales</taxon>
        <taxon>Chitinophagaceae</taxon>
        <taxon>Puia</taxon>
    </lineage>
</organism>
<keyword evidence="2" id="KW-1185">Reference proteome</keyword>
<gene>
    <name evidence="1" type="ORF">GCM10011511_56680</name>
</gene>
<dbReference type="AlphaFoldDB" id="A0A8J2UJ58"/>
<proteinExistence type="predicted"/>
<evidence type="ECO:0000313" key="1">
    <source>
        <dbReference type="EMBL" id="GGB25412.1"/>
    </source>
</evidence>
<reference evidence="1" key="2">
    <citation type="submission" date="2020-09" db="EMBL/GenBank/DDBJ databases">
        <authorList>
            <person name="Sun Q."/>
            <person name="Zhou Y."/>
        </authorList>
    </citation>
    <scope>NUCLEOTIDE SEQUENCE</scope>
    <source>
        <strain evidence="1">CGMCC 1.15448</strain>
    </source>
</reference>
<name>A0A8J2UJ58_9BACT</name>
<comment type="caution">
    <text evidence="1">The sequence shown here is derived from an EMBL/GenBank/DDBJ whole genome shotgun (WGS) entry which is preliminary data.</text>
</comment>
<dbReference type="Proteomes" id="UP000607559">
    <property type="component" value="Unassembled WGS sequence"/>
</dbReference>
<evidence type="ECO:0000313" key="2">
    <source>
        <dbReference type="Proteomes" id="UP000607559"/>
    </source>
</evidence>
<accession>A0A8J2UJ58</accession>
<reference evidence="1" key="1">
    <citation type="journal article" date="2014" name="Int. J. Syst. Evol. Microbiol.">
        <title>Complete genome sequence of Corynebacterium casei LMG S-19264T (=DSM 44701T), isolated from a smear-ripened cheese.</title>
        <authorList>
            <consortium name="US DOE Joint Genome Institute (JGI-PGF)"/>
            <person name="Walter F."/>
            <person name="Albersmeier A."/>
            <person name="Kalinowski J."/>
            <person name="Ruckert C."/>
        </authorList>
    </citation>
    <scope>NUCLEOTIDE SEQUENCE</scope>
    <source>
        <strain evidence="1">CGMCC 1.15448</strain>
    </source>
</reference>
<protein>
    <submittedName>
        <fullName evidence="1">Uncharacterized protein</fullName>
    </submittedName>
</protein>
<dbReference type="RefSeq" id="WP_188938142.1">
    <property type="nucleotide sequence ID" value="NZ_BMJC01000009.1"/>
</dbReference>